<evidence type="ECO:0000256" key="1">
    <source>
        <dbReference type="ARBA" id="ARBA00022741"/>
    </source>
</evidence>
<feature type="compositionally biased region" description="Low complexity" evidence="2">
    <location>
        <begin position="660"/>
        <end position="698"/>
    </location>
</feature>
<dbReference type="GO" id="GO:0005524">
    <property type="term" value="F:ATP binding"/>
    <property type="evidence" value="ECO:0007669"/>
    <property type="project" value="InterPro"/>
</dbReference>
<feature type="region of interest" description="Disordered" evidence="2">
    <location>
        <begin position="658"/>
        <end position="746"/>
    </location>
</feature>
<dbReference type="eggNOG" id="KOG1989">
    <property type="taxonomic scope" value="Eukaryota"/>
</dbReference>
<dbReference type="FunCoup" id="G0V819">
    <property type="interactions" value="357"/>
</dbReference>
<feature type="compositionally biased region" description="Basic and acidic residues" evidence="2">
    <location>
        <begin position="909"/>
        <end position="930"/>
    </location>
</feature>
<proteinExistence type="predicted"/>
<dbReference type="Gene3D" id="1.10.510.10">
    <property type="entry name" value="Transferase(Phosphotransferase) domain 1"/>
    <property type="match status" value="1"/>
</dbReference>
<feature type="region of interest" description="Disordered" evidence="2">
    <location>
        <begin position="570"/>
        <end position="596"/>
    </location>
</feature>
<sequence length="1095" mass="125196">MSTTSGPVSVNNTTVKPNNERYTPGTQVAVGAHKVEIIKYIAEGGFAQIYAVKFIEFLNEFENNRMKPKLQMGDVACLKRVLVQDENGLNEMRNEVEVMKQLQGAPNIVQYYDSNASRRHNGFPGFEVLLLMELCPNKSLLDYMNQRLATKLTEKEILKIMYDVTYAVSQMHYLPTPLLHRDIKIENVLVDAQNNFKLCDFGSTSTKFPMVTTHQDIAVLTQNIYVHTTPQYRSPEMIDLYRCLPIDEKSDIWALGIFLYKLLFFTTPFELTGQFAILHSKYEFPKNNYSSKLINLIIIMLAENPNLRPNIYQVLHNICSISGMKVPIEDQYAEGPYDFEKYTHFQNKVQSVQYQLYLLQEKKFKTNGKLPQADINLLNDLFVTSFDIASKVPFELKVPTPLPGYSAEIPESNFAKQEQQYEPRNIPTAGDYLNENRKSFTSNDALSRHTSNTADTSRDIATPSNFEKKENVNEKSPGKPIENTEQYFPTVGELDYYLDNELKQQQQQQQVHQPQQIPVQNQNQQQQQQQQPKQLPNMIQQQNIPEQQQQQQLNTDRYHLNTTGMVQRQKSLGSVSTDGRSVGSNSHVTNAENLPTEYTAKSDLPGMAKQHKSNNPFPKMTHAFQSANENVGTYFVDNNGSRQQVQQTEANMYTNLNTEQPRQPAQQPYYQKPGEPTNQQAQQQQQQQQFQQPQQINQRINVGVSSSKNPMNFQNIPSTYSNGQLSQNQQPISLVQQQQQQQTLPSLKQRTNQGFIMVDTDDIPPVVPPHPQTKSGTTLPPRPQSQNPPKVPPHPSKEKEEQLLIDLSPPRDLPGRKPRESTSPLRLEDDTSRMARRSLSLNNPKRQVTLNLSDMSNAEVMESFSTGGVESSVASTESINLDLEDMKHKKGGQEDDNLAEMVARRSIEERETPLNVPKRENLKQKDENRLENITGRRSLDLRYQEINFSPDLRKDKSNSSTSVHHISSIREDESVNEDDSELTLTENEKRQRQQPRHHQHTHFDSSSNLNSKGANRSSSRGNIRGKQDLESYKHSTKNNSNSSIPISTTNTNEMKKSFAKARQSLDLERVRREALLNSDNGKRRSIFSMFRGDKK</sequence>
<reference evidence="4 5" key="1">
    <citation type="journal article" date="2011" name="Proc. Natl. Acad. Sci. U.S.A.">
        <title>Evolutionary erosion of yeast sex chromosomes by mating-type switching accidents.</title>
        <authorList>
            <person name="Gordon J.L."/>
            <person name="Armisen D."/>
            <person name="Proux-Wera E."/>
            <person name="Oheigeartaigh S.S."/>
            <person name="Byrne K.P."/>
            <person name="Wolfe K.H."/>
        </authorList>
    </citation>
    <scope>NUCLEOTIDE SEQUENCE [LARGE SCALE GENOMIC DNA]</scope>
    <source>
        <strain evidence="5">ATCC 76901 / BCRC 22586 / CBS 4309 / NBRC 1992 / NRRL Y-12630</strain>
    </source>
</reference>
<dbReference type="FunFam" id="1.10.510.10:FF:001038">
    <property type="entry name" value="Serine/threonine-protein kinase AKL1"/>
    <property type="match status" value="1"/>
</dbReference>
<feature type="compositionally biased region" description="Low complexity" evidence="2">
    <location>
        <begin position="1037"/>
        <end position="1052"/>
    </location>
</feature>
<dbReference type="InParanoid" id="G0V819"/>
<dbReference type="CDD" id="cd14037">
    <property type="entry name" value="STKc_NAK_like"/>
    <property type="match status" value="1"/>
</dbReference>
<feature type="region of interest" description="Disordered" evidence="2">
    <location>
        <begin position="759"/>
        <end position="846"/>
    </location>
</feature>
<feature type="compositionally biased region" description="Polar residues" evidence="2">
    <location>
        <begin position="699"/>
        <end position="725"/>
    </location>
</feature>
<keyword evidence="5" id="KW-1185">Reference proteome</keyword>
<feature type="region of interest" description="Disordered" evidence="2">
    <location>
        <begin position="951"/>
        <end position="1065"/>
    </location>
</feature>
<dbReference type="GO" id="GO:0007015">
    <property type="term" value="P:actin filament organization"/>
    <property type="evidence" value="ECO:0007669"/>
    <property type="project" value="TreeGrafter"/>
</dbReference>
<evidence type="ECO:0000259" key="3">
    <source>
        <dbReference type="PROSITE" id="PS50011"/>
    </source>
</evidence>
<dbReference type="InterPro" id="IPR011009">
    <property type="entry name" value="Kinase-like_dom_sf"/>
</dbReference>
<dbReference type="PROSITE" id="PS50011">
    <property type="entry name" value="PROTEIN_KINASE_DOM"/>
    <property type="match status" value="1"/>
</dbReference>
<dbReference type="SMART" id="SM00220">
    <property type="entry name" value="S_TKc"/>
    <property type="match status" value="1"/>
</dbReference>
<feature type="compositionally biased region" description="Low complexity" evidence="2">
    <location>
        <begin position="726"/>
        <end position="746"/>
    </location>
</feature>
<dbReference type="RefSeq" id="XP_003673998.1">
    <property type="nucleotide sequence ID" value="XM_003673950.1"/>
</dbReference>
<feature type="region of interest" description="Disordered" evidence="2">
    <location>
        <begin position="909"/>
        <end position="933"/>
    </location>
</feature>
<dbReference type="InterPro" id="IPR000719">
    <property type="entry name" value="Prot_kinase_dom"/>
</dbReference>
<dbReference type="PANTHER" id="PTHR22967">
    <property type="entry name" value="SERINE/THREONINE PROTEIN KINASE"/>
    <property type="match status" value="1"/>
</dbReference>
<evidence type="ECO:0000313" key="4">
    <source>
        <dbReference type="EMBL" id="CCC67617.1"/>
    </source>
</evidence>
<dbReference type="PANTHER" id="PTHR22967:SF65">
    <property type="entry name" value="SERINE_THREONINE-PROTEIN KINASE AKL1"/>
    <property type="match status" value="1"/>
</dbReference>
<feature type="compositionally biased region" description="Polar residues" evidence="2">
    <location>
        <begin position="441"/>
        <end position="455"/>
    </location>
</feature>
<dbReference type="GeneID" id="96901096"/>
<feature type="compositionally biased region" description="Basic and acidic residues" evidence="2">
    <location>
        <begin position="813"/>
        <end position="833"/>
    </location>
</feature>
<feature type="region of interest" description="Disordered" evidence="2">
    <location>
        <begin position="1"/>
        <end position="23"/>
    </location>
</feature>
<evidence type="ECO:0000256" key="2">
    <source>
        <dbReference type="SAM" id="MobiDB-lite"/>
    </source>
</evidence>
<gene>
    <name evidence="4" type="primary">NCAS0A10590</name>
    <name evidence="4" type="ordered locus">NCAS_0A10590</name>
</gene>
<keyword evidence="1" id="KW-0547">Nucleotide-binding</keyword>
<feature type="region of interest" description="Disordered" evidence="2">
    <location>
        <begin position="441"/>
        <end position="486"/>
    </location>
</feature>
<dbReference type="OrthoDB" id="2018507at2759"/>
<feature type="compositionally biased region" description="Polar residues" evidence="2">
    <location>
        <begin position="1004"/>
        <end position="1021"/>
    </location>
</feature>
<dbReference type="Proteomes" id="UP000001640">
    <property type="component" value="Chromosome 1"/>
</dbReference>
<dbReference type="GO" id="GO:1900186">
    <property type="term" value="P:negative regulation of clathrin-dependent endocytosis"/>
    <property type="evidence" value="ECO:0007669"/>
    <property type="project" value="EnsemblFungi"/>
</dbReference>
<protein>
    <recommendedName>
        <fullName evidence="3">Protein kinase domain-containing protein</fullName>
    </recommendedName>
</protein>
<dbReference type="HOGENOM" id="CLU_005611_0_0_1"/>
<feature type="compositionally biased region" description="Polar residues" evidence="2">
    <location>
        <begin position="772"/>
        <end position="788"/>
    </location>
</feature>
<dbReference type="InterPro" id="IPR008271">
    <property type="entry name" value="Ser/Thr_kinase_AS"/>
</dbReference>
<feature type="region of interest" description="Disordered" evidence="2">
    <location>
        <begin position="505"/>
        <end position="536"/>
    </location>
</feature>
<dbReference type="AlphaFoldDB" id="G0V819"/>
<feature type="compositionally biased region" description="Basic and acidic residues" evidence="2">
    <location>
        <begin position="466"/>
        <end position="477"/>
    </location>
</feature>
<dbReference type="GO" id="GO:0000147">
    <property type="term" value="P:actin cortical patch assembly"/>
    <property type="evidence" value="ECO:0007669"/>
    <property type="project" value="TreeGrafter"/>
</dbReference>
<dbReference type="SUPFAM" id="SSF56112">
    <property type="entry name" value="Protein kinase-like (PK-like)"/>
    <property type="match status" value="1"/>
</dbReference>
<dbReference type="GO" id="GO:0004674">
    <property type="term" value="F:protein serine/threonine kinase activity"/>
    <property type="evidence" value="ECO:0007669"/>
    <property type="project" value="EnsemblFungi"/>
</dbReference>
<evidence type="ECO:0000313" key="5">
    <source>
        <dbReference type="Proteomes" id="UP000001640"/>
    </source>
</evidence>
<dbReference type="EMBL" id="HE576752">
    <property type="protein sequence ID" value="CCC67617.1"/>
    <property type="molecule type" value="Genomic_DNA"/>
</dbReference>
<accession>G0V819</accession>
<organism evidence="4 5">
    <name type="scientific">Naumovozyma castellii</name>
    <name type="common">Yeast</name>
    <name type="synonym">Saccharomyces castellii</name>
    <dbReference type="NCBI Taxonomy" id="27288"/>
    <lineage>
        <taxon>Eukaryota</taxon>
        <taxon>Fungi</taxon>
        <taxon>Dikarya</taxon>
        <taxon>Ascomycota</taxon>
        <taxon>Saccharomycotina</taxon>
        <taxon>Saccharomycetes</taxon>
        <taxon>Saccharomycetales</taxon>
        <taxon>Saccharomycetaceae</taxon>
        <taxon>Naumovozyma</taxon>
    </lineage>
</organism>
<dbReference type="Pfam" id="PF00069">
    <property type="entry name" value="Pkinase"/>
    <property type="match status" value="1"/>
</dbReference>
<dbReference type="STRING" id="1064592.G0V819"/>
<dbReference type="GO" id="GO:0005737">
    <property type="term" value="C:cytoplasm"/>
    <property type="evidence" value="ECO:0007669"/>
    <property type="project" value="TreeGrafter"/>
</dbReference>
<dbReference type="PROSITE" id="PS00108">
    <property type="entry name" value="PROTEIN_KINASE_ST"/>
    <property type="match status" value="1"/>
</dbReference>
<dbReference type="KEGG" id="ncs:NCAS_0A10590"/>
<dbReference type="OMA" id="PFEMTGQ"/>
<feature type="domain" description="Protein kinase" evidence="3">
    <location>
        <begin position="35"/>
        <end position="319"/>
    </location>
</feature>
<name>G0V819_NAUCA</name>
<reference key="2">
    <citation type="submission" date="2011-08" db="EMBL/GenBank/DDBJ databases">
        <title>Genome sequence of Naumovozyma castellii.</title>
        <authorList>
            <person name="Gordon J.L."/>
            <person name="Armisen D."/>
            <person name="Proux-Wera E."/>
            <person name="OhEigeartaigh S.S."/>
            <person name="Byrne K.P."/>
            <person name="Wolfe K.H."/>
        </authorList>
    </citation>
    <scope>NUCLEOTIDE SEQUENCE</scope>
    <source>
        <strain>Type strain:CBS 4309</strain>
    </source>
</reference>
<feature type="compositionally biased region" description="Polar residues" evidence="2">
    <location>
        <begin position="570"/>
        <end position="593"/>
    </location>
</feature>